<dbReference type="Proteomes" id="UP000037923">
    <property type="component" value="Unassembled WGS sequence"/>
</dbReference>
<dbReference type="AlphaFoldDB" id="A0A0N0DYP4"/>
<proteinExistence type="predicted"/>
<dbReference type="PANTHER" id="PTHR30094:SF14">
    <property type="entry name" value="D-ALANYL-GLYCYL ENDOPEPTIDASE-LIKE PROTEIN"/>
    <property type="match status" value="1"/>
</dbReference>
<dbReference type="InterPro" id="IPR007921">
    <property type="entry name" value="CHAP_dom"/>
</dbReference>
<dbReference type="RefSeq" id="XP_015662827.1">
    <property type="nucleotide sequence ID" value="XM_015799349.1"/>
</dbReference>
<dbReference type="EMBL" id="LGTL01000003">
    <property type="protein sequence ID" value="KPA84388.1"/>
    <property type="molecule type" value="Genomic_DNA"/>
</dbReference>
<dbReference type="OrthoDB" id="299748at2759"/>
<dbReference type="GO" id="GO:0016874">
    <property type="term" value="F:ligase activity"/>
    <property type="evidence" value="ECO:0007669"/>
    <property type="project" value="TreeGrafter"/>
</dbReference>
<dbReference type="OMA" id="PSNAAIC"/>
<reference evidence="4 5" key="1">
    <citation type="submission" date="2015-07" db="EMBL/GenBank/DDBJ databases">
        <title>High-quality genome of monoxenous trypanosomatid Leptomonas pyrrhocoris.</title>
        <authorList>
            <person name="Flegontov P."/>
            <person name="Butenko A."/>
            <person name="Firsov S."/>
            <person name="Vlcek C."/>
            <person name="Logacheva M.D."/>
            <person name="Field M."/>
            <person name="Filatov D."/>
            <person name="Flegontova O."/>
            <person name="Gerasimov E."/>
            <person name="Jackson A.P."/>
            <person name="Kelly S."/>
            <person name="Opperdoes F."/>
            <person name="O'Reilly A."/>
            <person name="Votypka J."/>
            <person name="Yurchenko V."/>
            <person name="Lukes J."/>
        </authorList>
    </citation>
    <scope>NUCLEOTIDE SEQUENCE [LARGE SCALE GENOMIC DNA]</scope>
    <source>
        <strain evidence="4">H10</strain>
    </source>
</reference>
<dbReference type="Pfam" id="PF05257">
    <property type="entry name" value="CHAP"/>
    <property type="match status" value="1"/>
</dbReference>
<name>A0A0N0DYP4_LEPPY</name>
<evidence type="ECO:0000313" key="5">
    <source>
        <dbReference type="Proteomes" id="UP000037923"/>
    </source>
</evidence>
<dbReference type="Gene3D" id="3.90.1720.10">
    <property type="entry name" value="endopeptidase domain like (from Nostoc punctiforme)"/>
    <property type="match status" value="1"/>
</dbReference>
<keyword evidence="5" id="KW-1185">Reference proteome</keyword>
<protein>
    <submittedName>
        <fullName evidence="4">D-alanyl-glycyl endopeptidase-like protein</fullName>
    </submittedName>
</protein>
<accession>A0A0N0DYP4</accession>
<sequence length="363" mass="40012">MRNRRSSAPDVCRKNDASDVRSSSPVVGGAARIPPRRHKELDVEDAALCDAYAINLRRESEDMELRRPSFWRIRCSSSIFVGLFIWALIGLVVLFKVSGSAQVEAASTALIPAEAVLPDGCRGDYCFEEGGTEPFGAVLGAHDGVYAYSNCYAHSCVSFVDFEYPIPLPPGAHTPLDDPQATTRLMRTGMKWQCVEYARRYWMLRGTPAPAVFGAVEGAADMWTDLSFVTLLDNVTTAPLWKYTNGAPVGSGGSAPRVGDLLIYPRDTDGKFPFGHVAVIVGVELPGERPQATTNSDEAHAAREGRAYIAEQNWHSSPWPEPYHNYSRWLPLEVTATPQGTSVQYTLHDKYHAILGWMRYGEP</sequence>
<evidence type="ECO:0000313" key="4">
    <source>
        <dbReference type="EMBL" id="KPA84388.1"/>
    </source>
</evidence>
<dbReference type="PANTHER" id="PTHR30094">
    <property type="entry name" value="BIFUNCTIONAL GLUTATHIONYLSPERMIDINE SYNTHETASE/AMIDASE-RELATED"/>
    <property type="match status" value="1"/>
</dbReference>
<keyword evidence="2" id="KW-0472">Membrane</keyword>
<evidence type="ECO:0000259" key="3">
    <source>
        <dbReference type="PROSITE" id="PS50911"/>
    </source>
</evidence>
<feature type="transmembrane region" description="Helical" evidence="2">
    <location>
        <begin position="73"/>
        <end position="95"/>
    </location>
</feature>
<comment type="caution">
    <text evidence="4">The sequence shown here is derived from an EMBL/GenBank/DDBJ whole genome shotgun (WGS) entry which is preliminary data.</text>
</comment>
<evidence type="ECO:0000256" key="2">
    <source>
        <dbReference type="SAM" id="Phobius"/>
    </source>
</evidence>
<dbReference type="InterPro" id="IPR038765">
    <property type="entry name" value="Papain-like_cys_pep_sf"/>
</dbReference>
<feature type="region of interest" description="Disordered" evidence="1">
    <location>
        <begin position="1"/>
        <end position="31"/>
    </location>
</feature>
<dbReference type="VEuPathDB" id="TriTrypDB:LpyrH10_03_5240"/>
<dbReference type="PROSITE" id="PS50911">
    <property type="entry name" value="CHAP"/>
    <property type="match status" value="1"/>
</dbReference>
<keyword evidence="2" id="KW-1133">Transmembrane helix</keyword>
<dbReference type="SUPFAM" id="SSF54001">
    <property type="entry name" value="Cysteine proteinases"/>
    <property type="match status" value="1"/>
</dbReference>
<organism evidence="4 5">
    <name type="scientific">Leptomonas pyrrhocoris</name>
    <name type="common">Firebug parasite</name>
    <dbReference type="NCBI Taxonomy" id="157538"/>
    <lineage>
        <taxon>Eukaryota</taxon>
        <taxon>Discoba</taxon>
        <taxon>Euglenozoa</taxon>
        <taxon>Kinetoplastea</taxon>
        <taxon>Metakinetoplastina</taxon>
        <taxon>Trypanosomatida</taxon>
        <taxon>Trypanosomatidae</taxon>
        <taxon>Leishmaniinae</taxon>
        <taxon>Leptomonas</taxon>
    </lineage>
</organism>
<keyword evidence="2" id="KW-0812">Transmembrane</keyword>
<evidence type="ECO:0000256" key="1">
    <source>
        <dbReference type="SAM" id="MobiDB-lite"/>
    </source>
</evidence>
<dbReference type="GeneID" id="26902668"/>
<feature type="domain" description="Peptidase C51" evidence="3">
    <location>
        <begin position="169"/>
        <end position="347"/>
    </location>
</feature>
<gene>
    <name evidence="4" type="ORF">ABB37_02373</name>
</gene>
<dbReference type="InterPro" id="IPR051705">
    <property type="entry name" value="Gsp_Synthetase/Amidase"/>
</dbReference>